<dbReference type="EMBL" id="VDLU01000002">
    <property type="protein sequence ID" value="TNJ28769.1"/>
    <property type="molecule type" value="Genomic_DNA"/>
</dbReference>
<protein>
    <submittedName>
        <fullName evidence="1">Uncharacterized protein</fullName>
    </submittedName>
</protein>
<evidence type="ECO:0000313" key="1">
    <source>
        <dbReference type="EMBL" id="TNJ28769.1"/>
    </source>
</evidence>
<dbReference type="PROSITE" id="PS51257">
    <property type="entry name" value="PROKAR_LIPOPROTEIN"/>
    <property type="match status" value="1"/>
</dbReference>
<proteinExistence type="predicted"/>
<dbReference type="AlphaFoldDB" id="A0A4Z1T861"/>
<comment type="caution">
    <text evidence="1">The sequence shown here is derived from an EMBL/GenBank/DDBJ whole genome shotgun (WGS) entry which is preliminary data.</text>
</comment>
<sequence length="970" mass="108895">MLIDRPPNRAAPSVWVGILASACRYCTPTALLRLARAAADTYAIVWGYANSERLTITLAEDDPGGAGRAWAAFLGYFCVMPRWTLTLPRGISTTLLLRQEDVGAIVGLLRALDRILAYSSTTLTSLTCNIDLLTREILPRLGCLRSLNRLELWPAYAPLTTGFYEQISGLMMEPRSLDDSNNISFSWQEEVGEPDLKLRPPSLADLWVHNDDLIDSDLPDYYSSQSVQTSQTYTSPKYPVSKLGVPRFREIFQMTTTYPVPMISLEQGRSISEEDDVIWFLFEHITSLRHLTTPISVLNNVQPDGQMAQVLSTMPPLALTSLVTPLIITAGELYLGYELTLRYDMFQRLYTLVLHLESSINYQGVVIDHQRLQKLILHSRRGVCVCPQLNLPRLRKVYFDLIVDGAELEAKPASCSRPYLLDLDKPYTGVYMDAASLLSMFQHSPSLEEVDAVYSDYISAEMLDDVLKDTVLTRLKRFRLRFFFQGEGHVSKGFTSAAFSTLVHRMPNIHKLTLAGIRDEFCDSHIACLLKCCLNLSQLSLTARSDILPISERLTCSCDSDVLIDQHIKSSSTESEPDSYNPLSLTHAQEVQKASQLEVIKFKGLQITDLTLFRFGILGRVDKLTILWLDSLPRISTIGIGFLICQNVLFSSVLVSPTTTVPIVPDILEPLTSSRLSSQIRKYKTAGGLPSVTYIFEDQMAPRLTRPLKPRRHWVSRSAVVKHVPWTECKSDESFTGDSPMNLNGTLVDDLSSYLFEEEYNIPSPTRSNTTSSSHQLVRQTTRCYSQAPQVCPKSHKAQTVPLQFDDSKRATGEEQPSARLLHHSSLDPGVPYGLTCHKPTLPVLDKPRLEWSTIEWLMSQWTVDSCLERLSIVACSCVDINVATAICLCASPTLKHLQLRLACELTESALSCVLRAHGSTLRRLIIPPLPEEGRAQDFLLGVRLHHPRLEVVQTWRVTRPEFFADDISR</sequence>
<dbReference type="Gene3D" id="3.80.10.10">
    <property type="entry name" value="Ribonuclease Inhibitor"/>
    <property type="match status" value="1"/>
</dbReference>
<dbReference type="VEuPathDB" id="GiardiaDB:GMRT_15640"/>
<dbReference type="Proteomes" id="UP000315496">
    <property type="component" value="Chromosome 2"/>
</dbReference>
<dbReference type="InterPro" id="IPR032675">
    <property type="entry name" value="LRR_dom_sf"/>
</dbReference>
<dbReference type="OrthoDB" id="2153609at2759"/>
<name>A0A4Z1T861_GIAMU</name>
<accession>A0A4Z1T861</accession>
<organism evidence="1 2">
    <name type="scientific">Giardia muris</name>
    <dbReference type="NCBI Taxonomy" id="5742"/>
    <lineage>
        <taxon>Eukaryota</taxon>
        <taxon>Metamonada</taxon>
        <taxon>Diplomonadida</taxon>
        <taxon>Hexamitidae</taxon>
        <taxon>Giardiinae</taxon>
        <taxon>Giardia</taxon>
    </lineage>
</organism>
<gene>
    <name evidence="1" type="ORF">GMRT_15640</name>
</gene>
<keyword evidence="2" id="KW-1185">Reference proteome</keyword>
<evidence type="ECO:0000313" key="2">
    <source>
        <dbReference type="Proteomes" id="UP000315496"/>
    </source>
</evidence>
<reference evidence="1 2" key="1">
    <citation type="submission" date="2019-05" db="EMBL/GenBank/DDBJ databases">
        <title>The compact genome of Giardia muris reveals important steps in the evolution of intestinal protozoan parasites.</title>
        <authorList>
            <person name="Xu F."/>
            <person name="Jimenez-Gonzalez A."/>
            <person name="Einarsson E."/>
            <person name="Astvaldsson A."/>
            <person name="Peirasmaki D."/>
            <person name="Eckmann L."/>
            <person name="Andersson J.O."/>
            <person name="Svard S.G."/>
            <person name="Jerlstrom-Hultqvist J."/>
        </authorList>
    </citation>
    <scope>NUCLEOTIDE SEQUENCE [LARGE SCALE GENOMIC DNA]</scope>
    <source>
        <strain evidence="1 2">Roberts-Thomson</strain>
    </source>
</reference>